<feature type="transmembrane region" description="Helical" evidence="1">
    <location>
        <begin position="12"/>
        <end position="31"/>
    </location>
</feature>
<name>A0A0F9MZP9_9ZZZZ</name>
<gene>
    <name evidence="2" type="ORF">LCGC14_1092570</name>
</gene>
<evidence type="ECO:0000256" key="1">
    <source>
        <dbReference type="SAM" id="Phobius"/>
    </source>
</evidence>
<accession>A0A0F9MZP9</accession>
<organism evidence="2">
    <name type="scientific">marine sediment metagenome</name>
    <dbReference type="NCBI Taxonomy" id="412755"/>
    <lineage>
        <taxon>unclassified sequences</taxon>
        <taxon>metagenomes</taxon>
        <taxon>ecological metagenomes</taxon>
    </lineage>
</organism>
<dbReference type="AlphaFoldDB" id="A0A0F9MZP9"/>
<proteinExistence type="predicted"/>
<keyword evidence="1" id="KW-1133">Transmembrane helix</keyword>
<comment type="caution">
    <text evidence="2">The sequence shown here is derived from an EMBL/GenBank/DDBJ whole genome shotgun (WGS) entry which is preliminary data.</text>
</comment>
<dbReference type="EMBL" id="LAZR01004864">
    <property type="protein sequence ID" value="KKN04917.1"/>
    <property type="molecule type" value="Genomic_DNA"/>
</dbReference>
<keyword evidence="1" id="KW-0472">Membrane</keyword>
<reference evidence="2" key="1">
    <citation type="journal article" date="2015" name="Nature">
        <title>Complex archaea that bridge the gap between prokaryotes and eukaryotes.</title>
        <authorList>
            <person name="Spang A."/>
            <person name="Saw J.H."/>
            <person name="Jorgensen S.L."/>
            <person name="Zaremba-Niedzwiedzka K."/>
            <person name="Martijn J."/>
            <person name="Lind A.E."/>
            <person name="van Eijk R."/>
            <person name="Schleper C."/>
            <person name="Guy L."/>
            <person name="Ettema T.J."/>
        </authorList>
    </citation>
    <scope>NUCLEOTIDE SEQUENCE</scope>
</reference>
<evidence type="ECO:0000313" key="2">
    <source>
        <dbReference type="EMBL" id="KKN04917.1"/>
    </source>
</evidence>
<feature type="transmembrane region" description="Helical" evidence="1">
    <location>
        <begin position="51"/>
        <end position="71"/>
    </location>
</feature>
<keyword evidence="1" id="KW-0812">Transmembrane</keyword>
<protein>
    <submittedName>
        <fullName evidence="2">Uncharacterized protein</fullName>
    </submittedName>
</protein>
<sequence length="79" mass="9061">MNYKNIKKKMTKYQWVFILIITVFVAMYLYGMTKVYFPDPVHLGAGQYLDLATGIILISLLLSGVIITLIFKKSKKGKK</sequence>